<evidence type="ECO:0000256" key="1">
    <source>
        <dbReference type="ARBA" id="ARBA00023015"/>
    </source>
</evidence>
<feature type="domain" description="HTH asnC-type" evidence="4">
    <location>
        <begin position="5"/>
        <end position="62"/>
    </location>
</feature>
<dbReference type="SMART" id="SM00344">
    <property type="entry name" value="HTH_ASNC"/>
    <property type="match status" value="1"/>
</dbReference>
<keyword evidence="6" id="KW-1185">Reference proteome</keyword>
<dbReference type="InterPro" id="IPR000485">
    <property type="entry name" value="AsnC-type_HTH_dom"/>
</dbReference>
<dbReference type="SUPFAM" id="SSF46785">
    <property type="entry name" value="Winged helix' DNA-binding domain"/>
    <property type="match status" value="1"/>
</dbReference>
<accession>A0ABT8ZSM8</accession>
<evidence type="ECO:0000259" key="4">
    <source>
        <dbReference type="PROSITE" id="PS50956"/>
    </source>
</evidence>
<comment type="caution">
    <text evidence="5">The sequence shown here is derived from an EMBL/GenBank/DDBJ whole genome shotgun (WGS) entry which is preliminary data.</text>
</comment>
<dbReference type="InterPro" id="IPR011008">
    <property type="entry name" value="Dimeric_a/b-barrel"/>
</dbReference>
<dbReference type="EMBL" id="JAUQOM010000008">
    <property type="protein sequence ID" value="MDO7836456.1"/>
    <property type="molecule type" value="Genomic_DNA"/>
</dbReference>
<dbReference type="PANTHER" id="PTHR30154:SF34">
    <property type="entry name" value="TRANSCRIPTIONAL REGULATOR AZLB"/>
    <property type="match status" value="1"/>
</dbReference>
<dbReference type="Gene3D" id="3.30.70.920">
    <property type="match status" value="1"/>
</dbReference>
<keyword evidence="1" id="KW-0805">Transcription regulation</keyword>
<proteinExistence type="predicted"/>
<reference evidence="5" key="1">
    <citation type="submission" date="2023-07" db="EMBL/GenBank/DDBJ databases">
        <title>Bacterial whole genome sequence for Sphingobium sp. HBC34.</title>
        <authorList>
            <person name="Le V."/>
            <person name="Ko S.-R."/>
            <person name="Ahn C.-Y."/>
            <person name="Oh H.-M."/>
        </authorList>
    </citation>
    <scope>NUCLEOTIDE SEQUENCE</scope>
    <source>
        <strain evidence="5">HBC34</strain>
    </source>
</reference>
<organism evidence="5 6">
    <name type="scientific">Sphingobium cyanobacteriorum</name>
    <dbReference type="NCBI Taxonomy" id="3063954"/>
    <lineage>
        <taxon>Bacteria</taxon>
        <taxon>Pseudomonadati</taxon>
        <taxon>Pseudomonadota</taxon>
        <taxon>Alphaproteobacteria</taxon>
        <taxon>Sphingomonadales</taxon>
        <taxon>Sphingomonadaceae</taxon>
        <taxon>Sphingobium</taxon>
    </lineage>
</organism>
<keyword evidence="2" id="KW-0238">DNA-binding</keyword>
<dbReference type="InterPro" id="IPR036388">
    <property type="entry name" value="WH-like_DNA-bd_sf"/>
</dbReference>
<evidence type="ECO:0000313" key="5">
    <source>
        <dbReference type="EMBL" id="MDO7836456.1"/>
    </source>
</evidence>
<dbReference type="PROSITE" id="PS50956">
    <property type="entry name" value="HTH_ASNC_2"/>
    <property type="match status" value="1"/>
</dbReference>
<dbReference type="Pfam" id="PF01037">
    <property type="entry name" value="AsnC_trans_reg"/>
    <property type="match status" value="1"/>
</dbReference>
<sequence>METELDETDWRIIEELQADARLRNNEIARRLGISEVTVGSRIRAMEDSGALRIVLQRNLGEEYLSVLLFINVVSGDVAAIARRLYEIEECLAVVLMVSDPDILMHVYVKDVGGLDDLINRESERFKDVYFEDMSISTKLLKFDNIHRAES</sequence>
<dbReference type="RefSeq" id="WP_304536869.1">
    <property type="nucleotide sequence ID" value="NZ_JAUQOM010000008.1"/>
</dbReference>
<evidence type="ECO:0000256" key="2">
    <source>
        <dbReference type="ARBA" id="ARBA00023125"/>
    </source>
</evidence>
<dbReference type="Gene3D" id="1.10.10.10">
    <property type="entry name" value="Winged helix-like DNA-binding domain superfamily/Winged helix DNA-binding domain"/>
    <property type="match status" value="1"/>
</dbReference>
<dbReference type="InterPro" id="IPR019888">
    <property type="entry name" value="Tscrpt_reg_AsnC-like"/>
</dbReference>
<dbReference type="Proteomes" id="UP001176471">
    <property type="component" value="Unassembled WGS sequence"/>
</dbReference>
<dbReference type="PRINTS" id="PR00033">
    <property type="entry name" value="HTHASNC"/>
</dbReference>
<dbReference type="SUPFAM" id="SSF54909">
    <property type="entry name" value="Dimeric alpha+beta barrel"/>
    <property type="match status" value="1"/>
</dbReference>
<dbReference type="InterPro" id="IPR019887">
    <property type="entry name" value="Tscrpt_reg_AsnC/Lrp_C"/>
</dbReference>
<dbReference type="InterPro" id="IPR036390">
    <property type="entry name" value="WH_DNA-bd_sf"/>
</dbReference>
<protein>
    <submittedName>
        <fullName evidence="5">AsnC family transcriptional regulator</fullName>
    </submittedName>
</protein>
<name>A0ABT8ZSM8_9SPHN</name>
<dbReference type="Pfam" id="PF13404">
    <property type="entry name" value="HTH_AsnC-type"/>
    <property type="match status" value="1"/>
</dbReference>
<gene>
    <name evidence="5" type="ORF">Q4610_15515</name>
</gene>
<evidence type="ECO:0000313" key="6">
    <source>
        <dbReference type="Proteomes" id="UP001176471"/>
    </source>
</evidence>
<keyword evidence="3" id="KW-0804">Transcription</keyword>
<evidence type="ECO:0000256" key="3">
    <source>
        <dbReference type="ARBA" id="ARBA00023163"/>
    </source>
</evidence>
<dbReference type="PANTHER" id="PTHR30154">
    <property type="entry name" value="LEUCINE-RESPONSIVE REGULATORY PROTEIN"/>
    <property type="match status" value="1"/>
</dbReference>